<feature type="transmembrane region" description="Helical" evidence="1">
    <location>
        <begin position="59"/>
        <end position="80"/>
    </location>
</feature>
<dbReference type="RefSeq" id="WP_343816273.1">
    <property type="nucleotide sequence ID" value="NZ_BAAADS010000025.1"/>
</dbReference>
<evidence type="ECO:0000256" key="1">
    <source>
        <dbReference type="SAM" id="Phobius"/>
    </source>
</evidence>
<accession>A0ABP3RRX9</accession>
<evidence type="ECO:0000313" key="4">
    <source>
        <dbReference type="Proteomes" id="UP001500866"/>
    </source>
</evidence>
<protein>
    <submittedName>
        <fullName evidence="3">BatA and WFA domain-containing protein</fullName>
    </submittedName>
</protein>
<gene>
    <name evidence="3" type="ORF">GCM10009001_35650</name>
</gene>
<dbReference type="InterPro" id="IPR002035">
    <property type="entry name" value="VWF_A"/>
</dbReference>
<dbReference type="Proteomes" id="UP001500866">
    <property type="component" value="Unassembled WGS sequence"/>
</dbReference>
<dbReference type="EMBL" id="BAAADS010000025">
    <property type="protein sequence ID" value="GAA0615215.1"/>
    <property type="molecule type" value="Genomic_DNA"/>
</dbReference>
<dbReference type="PROSITE" id="PS50234">
    <property type="entry name" value="VWFA"/>
    <property type="match status" value="1"/>
</dbReference>
<proteinExistence type="predicted"/>
<evidence type="ECO:0000313" key="3">
    <source>
        <dbReference type="EMBL" id="GAA0615215.1"/>
    </source>
</evidence>
<keyword evidence="1" id="KW-1133">Transmembrane helix</keyword>
<dbReference type="PANTHER" id="PTHR37464:SF1">
    <property type="entry name" value="BLL2463 PROTEIN"/>
    <property type="match status" value="1"/>
</dbReference>
<organism evidence="3 4">
    <name type="scientific">Virgibacillus siamensis</name>
    <dbReference type="NCBI Taxonomy" id="480071"/>
    <lineage>
        <taxon>Bacteria</taxon>
        <taxon>Bacillati</taxon>
        <taxon>Bacillota</taxon>
        <taxon>Bacilli</taxon>
        <taxon>Bacillales</taxon>
        <taxon>Bacillaceae</taxon>
        <taxon>Virgibacillus</taxon>
    </lineage>
</organism>
<evidence type="ECO:0000259" key="2">
    <source>
        <dbReference type="PROSITE" id="PS50234"/>
    </source>
</evidence>
<dbReference type="Pfam" id="PF13519">
    <property type="entry name" value="VWA_2"/>
    <property type="match status" value="1"/>
</dbReference>
<feature type="transmembrane region" description="Helical" evidence="1">
    <location>
        <begin position="6"/>
        <end position="24"/>
    </location>
</feature>
<reference evidence="4" key="1">
    <citation type="journal article" date="2019" name="Int. J. Syst. Evol. Microbiol.">
        <title>The Global Catalogue of Microorganisms (GCM) 10K type strain sequencing project: providing services to taxonomists for standard genome sequencing and annotation.</title>
        <authorList>
            <consortium name="The Broad Institute Genomics Platform"/>
            <consortium name="The Broad Institute Genome Sequencing Center for Infectious Disease"/>
            <person name="Wu L."/>
            <person name="Ma J."/>
        </authorList>
    </citation>
    <scope>NUCLEOTIDE SEQUENCE [LARGE SCALE GENOMIC DNA]</scope>
    <source>
        <strain evidence="4">JCM 15395</strain>
    </source>
</reference>
<sequence length="608" mass="67719">MGFLAPISFWFLSAIPILLVFYFFKKQYEQQTISSIYLWERTLREWESDRWWNKLQKNLLLLLQLFILLFLIFALTRPFIVGEEVHGDHLVIVLDSSATMMAEQDGKSRFVDAKQQALELIDQLGNEQKVSVVHAKKDPVLLASNQTDHAAVREKIEALQVTYQHENVSDSLQLAQSLIQQGTGEIHVFTDNLEKESISDQSFSNPIMVHNGGALQKNISIQAFGVKQSGNQVSAIVTVKNESSEAADVTLSVNNDANTLKQLTKKVPANEQQTFNLTNLPIHDYYQVKTGDDAYPLDNVMYALLPKQQSPAVYLAGEVNPFIEQALLSAGMQVTSVPNDENGNYSFPEQKPNAVYLLSGIEADQWPAGPKLIFSPSAGGPFDVKEKVELDYGLKQVKDAPVLTYTDVSNVYLGQALPIGDWNGVDPLVQSGDQVIIGKGMYKKSPLMLFAFDLNDSDWPLQPGFPIMLANSIDELAGSGKSLGYYQPQETAAIKLSTATDEAIIEKLDGEDIKQLDLGKSEVTMPMKPGIYQLHEKTATGSLFRNFVVQLDNEERTAVSSKSFSIDTGQNEDTSTLSKQEIWGIFAVIALFILFIEWEVYRRGISSR</sequence>
<feature type="transmembrane region" description="Helical" evidence="1">
    <location>
        <begin position="582"/>
        <end position="601"/>
    </location>
</feature>
<dbReference type="Pfam" id="PF07584">
    <property type="entry name" value="BatA"/>
    <property type="match status" value="1"/>
</dbReference>
<keyword evidence="4" id="KW-1185">Reference proteome</keyword>
<dbReference type="Gene3D" id="3.40.50.410">
    <property type="entry name" value="von Willebrand factor, type A domain"/>
    <property type="match status" value="1"/>
</dbReference>
<name>A0ABP3RRX9_9BACI</name>
<dbReference type="InterPro" id="IPR024163">
    <property type="entry name" value="Aerotolerance_reg_N"/>
</dbReference>
<keyword evidence="1" id="KW-0812">Transmembrane</keyword>
<feature type="domain" description="VWFA" evidence="2">
    <location>
        <begin position="89"/>
        <end position="267"/>
    </location>
</feature>
<comment type="caution">
    <text evidence="3">The sequence shown here is derived from an EMBL/GenBank/DDBJ whole genome shotgun (WGS) entry which is preliminary data.</text>
</comment>
<dbReference type="SUPFAM" id="SSF53300">
    <property type="entry name" value="vWA-like"/>
    <property type="match status" value="1"/>
</dbReference>
<dbReference type="InterPro" id="IPR036465">
    <property type="entry name" value="vWFA_dom_sf"/>
</dbReference>
<dbReference type="PANTHER" id="PTHR37464">
    <property type="entry name" value="BLL2463 PROTEIN"/>
    <property type="match status" value="1"/>
</dbReference>
<keyword evidence="1" id="KW-0472">Membrane</keyword>